<dbReference type="GO" id="GO:0003677">
    <property type="term" value="F:DNA binding"/>
    <property type="evidence" value="ECO:0007669"/>
    <property type="project" value="UniProtKB-KW"/>
</dbReference>
<keyword evidence="1" id="KW-0479">Metal-binding</keyword>
<dbReference type="EMBL" id="PTQR01000020">
    <property type="protein sequence ID" value="TKX26037.1"/>
    <property type="molecule type" value="Genomic_DNA"/>
</dbReference>
<evidence type="ECO:0000313" key="7">
    <source>
        <dbReference type="EMBL" id="TKX26037.1"/>
    </source>
</evidence>
<evidence type="ECO:0000256" key="2">
    <source>
        <dbReference type="ARBA" id="ARBA00022833"/>
    </source>
</evidence>
<sequence>MNAKVATIHQKHSVQKDLSVGLLTPFKATKLEWQAYDFYLNRAASNLAGQMDRDFWYELVLQASQHEPSVRHAIFAIGCLTRHASDYGPYQDTGMSSQYMTSAIKHYNKAISYLRDYVPLSSDDQIPLISCTLFICMESMIGNAEAAMFLILNGISMMLAREALCYDSTSPVTRLIQRMRIYFPLSCTGKQWDDPESDYRITGQESFTSLHDARQSLVATVLSCIRVIQHPGWIQSFTDGEHLAPLAARDQLLSQLDSWLVHAQLLLLPLQGTETYGFLVSLRTLVWLWVTCVVSPSEYSFQRHESCFRFIVDTATKWLHSRSQTNDRDRLAEYFCFETGWLELLYQTSLKCRKPSLRVRIRELMTLTPRREGLMERERLIAAVELVARFETTERLCRDVALEACGDEHDPTK</sequence>
<gene>
    <name evidence="7" type="ORF">C1H76_1689</name>
</gene>
<evidence type="ECO:0000256" key="6">
    <source>
        <dbReference type="ARBA" id="ARBA00023242"/>
    </source>
</evidence>
<dbReference type="Pfam" id="PF11951">
    <property type="entry name" value="Fungal_trans_2"/>
    <property type="match status" value="1"/>
</dbReference>
<dbReference type="InterPro" id="IPR052360">
    <property type="entry name" value="Transcr_Regulatory_Proteins"/>
</dbReference>
<evidence type="ECO:0000256" key="1">
    <source>
        <dbReference type="ARBA" id="ARBA00022723"/>
    </source>
</evidence>
<dbReference type="InterPro" id="IPR021858">
    <property type="entry name" value="Fun_TF"/>
</dbReference>
<name>A0A4U7BDE5_9PEZI</name>
<dbReference type="PANTHER" id="PTHR36206">
    <property type="entry name" value="ASPERCRYPTIN BIOSYNTHESIS CLUSTER-SPECIFIC TRANSCRIPTION REGULATOR ATNN-RELATED"/>
    <property type="match status" value="1"/>
</dbReference>
<keyword evidence="3" id="KW-0805">Transcription regulation</keyword>
<dbReference type="PANTHER" id="PTHR36206:SF12">
    <property type="entry name" value="ASPERCRYPTIN BIOSYNTHESIS CLUSTER-SPECIFIC TRANSCRIPTION REGULATOR ATNN-RELATED"/>
    <property type="match status" value="1"/>
</dbReference>
<dbReference type="GO" id="GO:0046872">
    <property type="term" value="F:metal ion binding"/>
    <property type="evidence" value="ECO:0007669"/>
    <property type="project" value="UniProtKB-KW"/>
</dbReference>
<proteinExistence type="predicted"/>
<keyword evidence="6" id="KW-0539">Nucleus</keyword>
<evidence type="ECO:0000256" key="4">
    <source>
        <dbReference type="ARBA" id="ARBA00023125"/>
    </source>
</evidence>
<dbReference type="Proteomes" id="UP000308133">
    <property type="component" value="Unassembled WGS sequence"/>
</dbReference>
<protein>
    <submittedName>
        <fullName evidence="7">Fungal specific transcription factor domain-containing protein 16</fullName>
    </submittedName>
</protein>
<evidence type="ECO:0000256" key="3">
    <source>
        <dbReference type="ARBA" id="ARBA00023015"/>
    </source>
</evidence>
<evidence type="ECO:0000313" key="8">
    <source>
        <dbReference type="Proteomes" id="UP000308133"/>
    </source>
</evidence>
<comment type="caution">
    <text evidence="7">The sequence shown here is derived from an EMBL/GenBank/DDBJ whole genome shotgun (WGS) entry which is preliminary data.</text>
</comment>
<keyword evidence="5" id="KW-0804">Transcription</keyword>
<keyword evidence="2" id="KW-0862">Zinc</keyword>
<evidence type="ECO:0000256" key="5">
    <source>
        <dbReference type="ARBA" id="ARBA00023163"/>
    </source>
</evidence>
<keyword evidence="4" id="KW-0238">DNA-binding</keyword>
<organism evidence="7 8">
    <name type="scientific">Elsinoe australis</name>
    <dbReference type="NCBI Taxonomy" id="40998"/>
    <lineage>
        <taxon>Eukaryota</taxon>
        <taxon>Fungi</taxon>
        <taxon>Dikarya</taxon>
        <taxon>Ascomycota</taxon>
        <taxon>Pezizomycotina</taxon>
        <taxon>Dothideomycetes</taxon>
        <taxon>Dothideomycetidae</taxon>
        <taxon>Myriangiales</taxon>
        <taxon>Elsinoaceae</taxon>
        <taxon>Elsinoe</taxon>
    </lineage>
</organism>
<accession>A0A4U7BDE5</accession>
<reference evidence="7 8" key="1">
    <citation type="submission" date="2018-02" db="EMBL/GenBank/DDBJ databases">
        <title>Draft genome sequences of Elsinoe sp., causing black scab on jojoba.</title>
        <authorList>
            <person name="Stodart B."/>
            <person name="Jeffress S."/>
            <person name="Ash G."/>
            <person name="Arun Chinnappa K."/>
        </authorList>
    </citation>
    <scope>NUCLEOTIDE SEQUENCE [LARGE SCALE GENOMIC DNA]</scope>
    <source>
        <strain evidence="7 8">Hillstone_2</strain>
    </source>
</reference>
<dbReference type="AlphaFoldDB" id="A0A4U7BDE5"/>